<name>A0A8A4ZGJ8_9MICO</name>
<accession>A0A8A4ZGJ8</accession>
<dbReference type="Pfam" id="PF13822">
    <property type="entry name" value="ACC_epsilon"/>
    <property type="match status" value="1"/>
</dbReference>
<dbReference type="InterPro" id="IPR032716">
    <property type="entry name" value="ACC_epsilon"/>
</dbReference>
<dbReference type="RefSeq" id="WP_227423025.1">
    <property type="nucleotide sequence ID" value="NZ_CP071868.1"/>
</dbReference>
<dbReference type="GO" id="GO:0004658">
    <property type="term" value="F:propionyl-CoA carboxylase activity"/>
    <property type="evidence" value="ECO:0007669"/>
    <property type="project" value="InterPro"/>
</dbReference>
<organism evidence="2 3">
    <name type="scientific">Pengzhenrongella sicca</name>
    <dbReference type="NCBI Taxonomy" id="2819238"/>
    <lineage>
        <taxon>Bacteria</taxon>
        <taxon>Bacillati</taxon>
        <taxon>Actinomycetota</taxon>
        <taxon>Actinomycetes</taxon>
        <taxon>Micrococcales</taxon>
        <taxon>Pengzhenrongella</taxon>
    </lineage>
</organism>
<sequence>MTDRAGDPGDGSGTGTEPDRVEPARVQVVRGEPDDLELAALVAGLVAVSGEQHDDGPAPGVGAWSDRTRTMRPGAGAAPGPDTWRWSLHP</sequence>
<dbReference type="EMBL" id="CP071868">
    <property type="protein sequence ID" value="QTE28778.1"/>
    <property type="molecule type" value="Genomic_DNA"/>
</dbReference>
<dbReference type="Proteomes" id="UP000663937">
    <property type="component" value="Chromosome"/>
</dbReference>
<dbReference type="GO" id="GO:0003989">
    <property type="term" value="F:acetyl-CoA carboxylase activity"/>
    <property type="evidence" value="ECO:0007669"/>
    <property type="project" value="InterPro"/>
</dbReference>
<feature type="region of interest" description="Disordered" evidence="1">
    <location>
        <begin position="1"/>
        <end position="23"/>
    </location>
</feature>
<proteinExistence type="predicted"/>
<evidence type="ECO:0000313" key="2">
    <source>
        <dbReference type="EMBL" id="QTE28778.1"/>
    </source>
</evidence>
<feature type="region of interest" description="Disordered" evidence="1">
    <location>
        <begin position="50"/>
        <end position="90"/>
    </location>
</feature>
<evidence type="ECO:0000313" key="3">
    <source>
        <dbReference type="Proteomes" id="UP000663937"/>
    </source>
</evidence>
<reference evidence="2" key="1">
    <citation type="submission" date="2021-03" db="EMBL/GenBank/DDBJ databases">
        <title>Pengzhenrongella sicca gen. nov., sp. nov., a new member of suborder Micrococcineae isolated from High-Arctic tundra soil.</title>
        <authorList>
            <person name="Peng F."/>
        </authorList>
    </citation>
    <scope>NUCLEOTIDE SEQUENCE</scope>
    <source>
        <strain evidence="2">LRZ-2</strain>
    </source>
</reference>
<evidence type="ECO:0000256" key="1">
    <source>
        <dbReference type="SAM" id="MobiDB-lite"/>
    </source>
</evidence>
<dbReference type="KEGG" id="psic:J4E96_15760"/>
<keyword evidence="3" id="KW-1185">Reference proteome</keyword>
<dbReference type="AlphaFoldDB" id="A0A8A4ZGJ8"/>
<protein>
    <submittedName>
        <fullName evidence="2">Acyl-CoA carboxylase subunit epsilon</fullName>
    </submittedName>
</protein>
<gene>
    <name evidence="2" type="ORF">J4E96_15760</name>
</gene>